<dbReference type="eggNOG" id="COG2982">
    <property type="taxonomic scope" value="Bacteria"/>
</dbReference>
<gene>
    <name evidence="2" type="ORF">SCD_n00535</name>
</gene>
<dbReference type="GO" id="GO:0090313">
    <property type="term" value="P:regulation of protein targeting to membrane"/>
    <property type="evidence" value="ECO:0007669"/>
    <property type="project" value="TreeGrafter"/>
</dbReference>
<dbReference type="AlphaFoldDB" id="S6B109"/>
<dbReference type="STRING" id="1163617.SCD_n00535"/>
<organism evidence="2 3">
    <name type="scientific">Sulfuricella denitrificans (strain DSM 22764 / NBRC 105220 / skB26)</name>
    <dbReference type="NCBI Taxonomy" id="1163617"/>
    <lineage>
        <taxon>Bacteria</taxon>
        <taxon>Pseudomonadati</taxon>
        <taxon>Pseudomonadota</taxon>
        <taxon>Betaproteobacteria</taxon>
        <taxon>Nitrosomonadales</taxon>
        <taxon>Sulfuricellaceae</taxon>
        <taxon>Sulfuricella</taxon>
    </lineage>
</organism>
<dbReference type="InterPro" id="IPR007844">
    <property type="entry name" value="AsmA"/>
</dbReference>
<name>S6B109_SULDS</name>
<dbReference type="PANTHER" id="PTHR30441">
    <property type="entry name" value="DUF748 DOMAIN-CONTAINING PROTEIN"/>
    <property type="match status" value="1"/>
</dbReference>
<dbReference type="HOGENOM" id="CLU_012870_0_0_4"/>
<dbReference type="PANTHER" id="PTHR30441:SF4">
    <property type="entry name" value="PROTEIN ASMA"/>
    <property type="match status" value="1"/>
</dbReference>
<dbReference type="InterPro" id="IPR052894">
    <property type="entry name" value="AsmA-related"/>
</dbReference>
<sequence>MNKTLKYGLIFVGALLVVFLALIALVAATFNPNDYKPLIVKLVQEKKQRTLKLEGDIKLTFFPRIGADLGKLSLSDHGSDKEFAAIDSARVSLALLPLLKKQLVVDRIRIDGVRARLVRYPDGSTSIDDLLKKEEEESEQFKFDIKGVSITRAAFSFDDRMAERKLDISGLEFESGRLANNQPGKIDLKFTLQGDKPKINAQVALASGLLFDIEAKAVTLDGLTVSLAGKRGDGGMEISLTSPKFELGPERVAGKLDLTAKMTQAKGNLNLALSVPALTGKGNVFRAETFTLDVNGQQGENIIKSRLASPFSANLDTHQFSLDKLVASFDLSGPAMAKALDVNLGGVARIDLDKQDAHLDLSGRLDESKLKAKLGISHFDAPAYDFDIVIDQLDIDRYLPPGRPEDKARQPEKPLDFSFLKNLNANGRLSIGALKVANIKSSNIKLNVKADGGNLNVAPISANFYQGTLNGAISLHDAGTPRVALKQNLVGVSVGPMLKDVANVDMLEGHGSVALDVSGQGTTVSAMKKALQGSAALNLQNGALKGVNIAGAIRNAKAKFGSLQGESTQAANAADKTDFSELKASFQINNGVAHNEDLSAKSPLLRLAGNGDVNIGESSMNYLAKATVVASLEGQGGKELSALKGMTVPVRITGPFTGLKYSLDFNAMASEAVKQKVEQKKEEIKSRLGEELKSGLKGLFK</sequence>
<dbReference type="KEGG" id="sdr:SCD_n00535"/>
<evidence type="ECO:0000313" key="3">
    <source>
        <dbReference type="Proteomes" id="UP000015559"/>
    </source>
</evidence>
<dbReference type="RefSeq" id="WP_009206670.1">
    <property type="nucleotide sequence ID" value="NC_022357.1"/>
</dbReference>
<keyword evidence="3" id="KW-1185">Reference proteome</keyword>
<evidence type="ECO:0000259" key="1">
    <source>
        <dbReference type="Pfam" id="PF05170"/>
    </source>
</evidence>
<feature type="domain" description="AsmA" evidence="1">
    <location>
        <begin position="1"/>
        <end position="597"/>
    </location>
</feature>
<dbReference type="EMBL" id="AP013066">
    <property type="protein sequence ID" value="BAN34382.1"/>
    <property type="molecule type" value="Genomic_DNA"/>
</dbReference>
<evidence type="ECO:0000313" key="2">
    <source>
        <dbReference type="EMBL" id="BAN34382.1"/>
    </source>
</evidence>
<reference evidence="2 3" key="1">
    <citation type="journal article" date="2012" name="Appl. Environ. Microbiol.">
        <title>Draft genome sequence of a psychrotolerant sulfur-oxidizing bacterium, Sulfuricella denitrificans skB26, and proteomic insights into cold adaptation.</title>
        <authorList>
            <person name="Watanabe T."/>
            <person name="Kojima H."/>
            <person name="Fukui M."/>
        </authorList>
    </citation>
    <scope>NUCLEOTIDE SEQUENCE [LARGE SCALE GENOMIC DNA]</scope>
    <source>
        <strain evidence="3">skB26</strain>
    </source>
</reference>
<protein>
    <submittedName>
        <fullName evidence="2">AsmA family protein</fullName>
    </submittedName>
</protein>
<dbReference type="Pfam" id="PF05170">
    <property type="entry name" value="AsmA"/>
    <property type="match status" value="1"/>
</dbReference>
<proteinExistence type="predicted"/>
<accession>S6B109</accession>
<dbReference type="GO" id="GO:0005886">
    <property type="term" value="C:plasma membrane"/>
    <property type="evidence" value="ECO:0007669"/>
    <property type="project" value="TreeGrafter"/>
</dbReference>
<dbReference type="Proteomes" id="UP000015559">
    <property type="component" value="Chromosome"/>
</dbReference>